<evidence type="ECO:0000256" key="1">
    <source>
        <dbReference type="SAM" id="Phobius"/>
    </source>
</evidence>
<dbReference type="RefSeq" id="WP_215579215.1">
    <property type="nucleotide sequence ID" value="NZ_CP073754.1"/>
</dbReference>
<dbReference type="EMBL" id="CP073754">
    <property type="protein sequence ID" value="QWF69389.1"/>
    <property type="molecule type" value="Genomic_DNA"/>
</dbReference>
<dbReference type="Proteomes" id="UP000676649">
    <property type="component" value="Chromosome"/>
</dbReference>
<reference evidence="2" key="1">
    <citation type="submission" date="2021-04" db="EMBL/GenBank/DDBJ databases">
        <title>Draft genome sequence data of methanotrophic Methylovulum sp. strain S1L and Methylomonas sp. strain S2AM isolated from boreal lake water columns.</title>
        <authorList>
            <person name="Rissanen A.J."/>
            <person name="Mangayil R."/>
            <person name="Svenning M.M."/>
            <person name="Khanongnuch R."/>
        </authorList>
    </citation>
    <scope>NUCLEOTIDE SEQUENCE</scope>
    <source>
        <strain evidence="2">S2AM</strain>
    </source>
</reference>
<keyword evidence="3" id="KW-1185">Reference proteome</keyword>
<proteinExistence type="predicted"/>
<keyword evidence="1" id="KW-0472">Membrane</keyword>
<dbReference type="AlphaFoldDB" id="A0A975MKQ6"/>
<feature type="transmembrane region" description="Helical" evidence="1">
    <location>
        <begin position="53"/>
        <end position="86"/>
    </location>
</feature>
<dbReference type="KEGG" id="mpad:KEF85_08320"/>
<gene>
    <name evidence="2" type="ORF">KEF85_08320</name>
</gene>
<protein>
    <submittedName>
        <fullName evidence="2">Phage holin family protein</fullName>
    </submittedName>
</protein>
<feature type="transmembrane region" description="Helical" evidence="1">
    <location>
        <begin position="92"/>
        <end position="114"/>
    </location>
</feature>
<organism evidence="2 3">
    <name type="scientific">Methylomonas paludis</name>
    <dbReference type="NCBI Taxonomy" id="1173101"/>
    <lineage>
        <taxon>Bacteria</taxon>
        <taxon>Pseudomonadati</taxon>
        <taxon>Pseudomonadota</taxon>
        <taxon>Gammaproteobacteria</taxon>
        <taxon>Methylococcales</taxon>
        <taxon>Methylococcaceae</taxon>
        <taxon>Methylomonas</taxon>
    </lineage>
</organism>
<evidence type="ECO:0000313" key="3">
    <source>
        <dbReference type="Proteomes" id="UP000676649"/>
    </source>
</evidence>
<accession>A0A975MKQ6</accession>
<sequence>MDTAQPQPEKLAEPPQAASETELLAKALALWLELRELSLDHFRLAALETQRAGLSLITMLVAGIMLAIMLNGIWFGLMAALVAGLLENGLALSSAILLTTGLSLLAALILIVIIRRKSHYLSYPALRRSLKPQSTPQRKAKKS</sequence>
<keyword evidence="1" id="KW-1133">Transmembrane helix</keyword>
<evidence type="ECO:0000313" key="2">
    <source>
        <dbReference type="EMBL" id="QWF69389.1"/>
    </source>
</evidence>
<keyword evidence="1" id="KW-0812">Transmembrane</keyword>
<name>A0A975MKQ6_9GAMM</name>